<gene>
    <name evidence="7" type="primary">AlNc14C95G5819</name>
    <name evidence="7" type="ORF">ALNC14_066000</name>
</gene>
<dbReference type="PANTHER" id="PTHR45973">
    <property type="entry name" value="PROTEIN PHOSPHATASE 1 REGULATORY SUBUNIT SDS22-RELATED"/>
    <property type="match status" value="1"/>
</dbReference>
<reference evidence="7" key="1">
    <citation type="journal article" date="2011" name="PLoS Biol.">
        <title>Gene gain and loss during evolution of obligate parasitism in the white rust pathogen of Arabidopsis thaliana.</title>
        <authorList>
            <person name="Kemen E."/>
            <person name="Gardiner A."/>
            <person name="Schultz-Larsen T."/>
            <person name="Kemen A.C."/>
            <person name="Balmuth A.L."/>
            <person name="Robert-Seilaniantz A."/>
            <person name="Bailey K."/>
            <person name="Holub E."/>
            <person name="Studholme D.J."/>
            <person name="Maclean D."/>
            <person name="Jones J.D."/>
        </authorList>
    </citation>
    <scope>NUCLEOTIDE SEQUENCE</scope>
</reference>
<proteinExistence type="predicted"/>
<dbReference type="Pfam" id="PF12799">
    <property type="entry name" value="LRR_4"/>
    <property type="match status" value="1"/>
</dbReference>
<evidence type="ECO:0000256" key="1">
    <source>
        <dbReference type="ARBA" id="ARBA00004138"/>
    </source>
</evidence>
<dbReference type="PROSITE" id="PS51450">
    <property type="entry name" value="LRR"/>
    <property type="match status" value="3"/>
</dbReference>
<dbReference type="Gene3D" id="3.80.10.10">
    <property type="entry name" value="Ribonuclease Inhibitor"/>
    <property type="match status" value="2"/>
</dbReference>
<feature type="region of interest" description="Disordered" evidence="6">
    <location>
        <begin position="386"/>
        <end position="429"/>
    </location>
</feature>
<organism evidence="7">
    <name type="scientific">Albugo laibachii Nc14</name>
    <dbReference type="NCBI Taxonomy" id="890382"/>
    <lineage>
        <taxon>Eukaryota</taxon>
        <taxon>Sar</taxon>
        <taxon>Stramenopiles</taxon>
        <taxon>Oomycota</taxon>
        <taxon>Peronosporomycetes</taxon>
        <taxon>Albuginales</taxon>
        <taxon>Albuginaceae</taxon>
        <taxon>Albugo</taxon>
    </lineage>
</organism>
<feature type="region of interest" description="Disordered" evidence="6">
    <location>
        <begin position="300"/>
        <end position="322"/>
    </location>
</feature>
<evidence type="ECO:0000256" key="4">
    <source>
        <dbReference type="ARBA" id="ARBA00023069"/>
    </source>
</evidence>
<protein>
    <submittedName>
        <fullName evidence="7">Uncharacterized protein AlNc14C95G5819</fullName>
    </submittedName>
</protein>
<dbReference type="SMART" id="SM00365">
    <property type="entry name" value="LRR_SD22"/>
    <property type="match status" value="4"/>
</dbReference>
<evidence type="ECO:0000256" key="3">
    <source>
        <dbReference type="ARBA" id="ARBA00022737"/>
    </source>
</evidence>
<dbReference type="InterPro" id="IPR050576">
    <property type="entry name" value="Cilia_flagella_integrity"/>
</dbReference>
<dbReference type="InterPro" id="IPR032675">
    <property type="entry name" value="LRR_dom_sf"/>
</dbReference>
<feature type="compositionally biased region" description="Basic and acidic residues" evidence="6">
    <location>
        <begin position="408"/>
        <end position="417"/>
    </location>
</feature>
<dbReference type="InterPro" id="IPR025875">
    <property type="entry name" value="Leu-rich_rpt_4"/>
</dbReference>
<comment type="subcellular location">
    <subcellularLocation>
        <location evidence="1">Cell projection</location>
        <location evidence="1">Cilium</location>
    </subcellularLocation>
</comment>
<sequence length="587" mass="66596">MTRTRDVSLNKNLLFMPLPTLQHDLSSETIQTYDHFRQRERNRFRENRKGRIPVMDAETLRELCLENAGYETPELNDSLYAHFHGFQRIEGLEAYCNLKALWLESNGLCKIENLHSLTQLRCLYLGKNLIERIENLECLSELRTLSLCDNRLTTLSGLDTLTSLETLDVSRNFLENCDSLVACCALKSLDVSHNRIEGAEILQVVASIPNLRSLRITGNPIVSQTKFFRKTVIAAIPKLAYLDRPIFPVERAAVAAWQTGGTEAELEAWKAFVSNEHKERQRTLQEFRDWQENIRQQRLSQDVGKQPKLREERACASPTNQVETDDVDLKGFRGITKEQFACLPASEKEIWASRIDQAHEDAVQAAQSIKNDGVLRAGRNFWAKGSSNSESADFHHTNNVDGSPKKHHGDEEQHEPALVKGSSSKNEDDVATLSNLHNNALPPPPPLFFLTSAKSKERNAATTPADEVVPRDSWDHLVTSSQAEPFTPRFMSIPRTLPSMLSPQEDDSESTASATSDLHVLSRDEILLEIHSESYNDVESPKGVGDILSREKDLNQSFCAILNLELEKCHYSVEPYKDFRMFIQRWK</sequence>
<dbReference type="AlphaFoldDB" id="F0WGU2"/>
<evidence type="ECO:0000313" key="7">
    <source>
        <dbReference type="EMBL" id="CCA20457.1"/>
    </source>
</evidence>
<evidence type="ECO:0000256" key="5">
    <source>
        <dbReference type="ARBA" id="ARBA00023273"/>
    </source>
</evidence>
<dbReference type="InterPro" id="IPR001611">
    <property type="entry name" value="Leu-rich_rpt"/>
</dbReference>
<keyword evidence="3" id="KW-0677">Repeat</keyword>
<dbReference type="HOGENOM" id="CLU_476865_0_0_1"/>
<keyword evidence="2" id="KW-0433">Leucine-rich repeat</keyword>
<reference evidence="7" key="2">
    <citation type="submission" date="2011-02" db="EMBL/GenBank/DDBJ databases">
        <authorList>
            <person name="MacLean D."/>
        </authorList>
    </citation>
    <scope>NUCLEOTIDE SEQUENCE</scope>
</reference>
<evidence type="ECO:0000256" key="6">
    <source>
        <dbReference type="SAM" id="MobiDB-lite"/>
    </source>
</evidence>
<keyword evidence="5" id="KW-0966">Cell projection</keyword>
<name>F0WGU2_9STRA</name>
<dbReference type="EMBL" id="FR824140">
    <property type="protein sequence ID" value="CCA20457.1"/>
    <property type="molecule type" value="Genomic_DNA"/>
</dbReference>
<dbReference type="SUPFAM" id="SSF52075">
    <property type="entry name" value="Outer arm dynein light chain 1"/>
    <property type="match status" value="1"/>
</dbReference>
<evidence type="ECO:0000256" key="2">
    <source>
        <dbReference type="ARBA" id="ARBA00022614"/>
    </source>
</evidence>
<keyword evidence="4" id="KW-0969">Cilium</keyword>
<accession>F0WGU2</accession>
<dbReference type="PANTHER" id="PTHR45973:SF9">
    <property type="entry name" value="LEUCINE-RICH REPEAT-CONTAINING PROTEIN 46"/>
    <property type="match status" value="1"/>
</dbReference>